<dbReference type="STRING" id="3088.A0A383WBL5"/>
<reference evidence="1 2" key="1">
    <citation type="submission" date="2016-10" db="EMBL/GenBank/DDBJ databases">
        <authorList>
            <person name="Cai Z."/>
        </authorList>
    </citation>
    <scope>NUCLEOTIDE SEQUENCE [LARGE SCALE GENOMIC DNA]</scope>
</reference>
<sequence length="164" mass="17452">MQQQLNDTAPAAVRLQGRQASCSAPIVSRRGGLQRQLHVSVCCAAAGSDLIVRIKDDMKAAMKAKDAPRLDAIRFLSAAIKQREIELREKGQEEEVELQLLLSYLPAQLSREELAGIVAAAVAEAGASSVKQMGQVMKLVTAKTAGAADGKMVSELVKAALTQK</sequence>
<accession>A0A383WBL5</accession>
<dbReference type="Gene3D" id="1.10.10.410">
    <property type="match status" value="1"/>
</dbReference>
<gene>
    <name evidence="1" type="ORF">BQ4739_LOCUS15339</name>
</gene>
<protein>
    <recommendedName>
        <fullName evidence="3">GatB/YqeY domain-containing protein</fullName>
    </recommendedName>
</protein>
<dbReference type="InterPro" id="IPR019004">
    <property type="entry name" value="YqeY/Aim41"/>
</dbReference>
<dbReference type="InterPro" id="IPR023168">
    <property type="entry name" value="GatB_Yqey_C_2"/>
</dbReference>
<dbReference type="GO" id="GO:0016884">
    <property type="term" value="F:carbon-nitrogen ligase activity, with glutamine as amido-N-donor"/>
    <property type="evidence" value="ECO:0007669"/>
    <property type="project" value="InterPro"/>
</dbReference>
<evidence type="ECO:0000313" key="2">
    <source>
        <dbReference type="Proteomes" id="UP000256970"/>
    </source>
</evidence>
<evidence type="ECO:0008006" key="3">
    <source>
        <dbReference type="Google" id="ProtNLM"/>
    </source>
</evidence>
<dbReference type="InterPro" id="IPR003789">
    <property type="entry name" value="Asn/Gln_tRNA_amidoTrase-B-like"/>
</dbReference>
<keyword evidence="2" id="KW-1185">Reference proteome</keyword>
<dbReference type="SUPFAM" id="SSF89095">
    <property type="entry name" value="GatB/YqeY motif"/>
    <property type="match status" value="1"/>
</dbReference>
<dbReference type="PANTHER" id="PTHR28055">
    <property type="entry name" value="ALTERED INHERITANCE OF MITOCHONDRIA PROTEIN 41, MITOCHONDRIAL"/>
    <property type="match status" value="1"/>
</dbReference>
<proteinExistence type="predicted"/>
<dbReference type="Proteomes" id="UP000256970">
    <property type="component" value="Unassembled WGS sequence"/>
</dbReference>
<dbReference type="EMBL" id="FNXT01001223">
    <property type="protein sequence ID" value="SZX75027.1"/>
    <property type="molecule type" value="Genomic_DNA"/>
</dbReference>
<dbReference type="Pfam" id="PF09424">
    <property type="entry name" value="YqeY"/>
    <property type="match status" value="1"/>
</dbReference>
<dbReference type="AlphaFoldDB" id="A0A383WBL5"/>
<organism evidence="1 2">
    <name type="scientific">Tetradesmus obliquus</name>
    <name type="common">Green alga</name>
    <name type="synonym">Acutodesmus obliquus</name>
    <dbReference type="NCBI Taxonomy" id="3088"/>
    <lineage>
        <taxon>Eukaryota</taxon>
        <taxon>Viridiplantae</taxon>
        <taxon>Chlorophyta</taxon>
        <taxon>core chlorophytes</taxon>
        <taxon>Chlorophyceae</taxon>
        <taxon>CS clade</taxon>
        <taxon>Sphaeropleales</taxon>
        <taxon>Scenedesmaceae</taxon>
        <taxon>Tetradesmus</taxon>
    </lineage>
</organism>
<evidence type="ECO:0000313" key="1">
    <source>
        <dbReference type="EMBL" id="SZX75027.1"/>
    </source>
</evidence>
<name>A0A383WBL5_TETOB</name>
<dbReference type="PANTHER" id="PTHR28055:SF1">
    <property type="entry name" value="ALTERED INHERITANCE OF MITOCHONDRIA PROTEIN 41, MITOCHONDRIAL"/>
    <property type="match status" value="1"/>
</dbReference>